<dbReference type="Pfam" id="PF11741">
    <property type="entry name" value="AMIN"/>
    <property type="match status" value="1"/>
</dbReference>
<dbReference type="GO" id="GO:0030288">
    <property type="term" value="C:outer membrane-bounded periplasmic space"/>
    <property type="evidence" value="ECO:0007669"/>
    <property type="project" value="TreeGrafter"/>
</dbReference>
<dbReference type="GO" id="GO:0008745">
    <property type="term" value="F:N-acetylmuramoyl-L-alanine amidase activity"/>
    <property type="evidence" value="ECO:0007669"/>
    <property type="project" value="InterPro"/>
</dbReference>
<keyword evidence="4" id="KW-1185">Reference proteome</keyword>
<evidence type="ECO:0000259" key="2">
    <source>
        <dbReference type="SMART" id="SM00646"/>
    </source>
</evidence>
<sequence length="457" mass="49989">MRKFLIVFSFAVFFAVIFSGQKMYAASASPNLYLNGTKLNPPQPPTIVNGTTFVPVRVISESLGYRVDYNKASRKILIKSDEKSLTLSLDSAVALIDNRKVNMPSKPLIVKGYSMLPLRFIAEQFGLQVSWDAKSRSVLLVNPVVTPPSNAPGKNVIQNIVMSPDNSITLSYLGDVTYSTMYLQNPDRIVIDVPNASLDNGFNGFVNSNDPTTFTGSIAVNNPLVSQIRYGLYDDKTSTIRFVLDMASSAAISGVQNKEQKQIVFTLKPSDTVPTPKPSRKFKVVIDAGHGGKDPGAISASRSKMEKTFTLAIATKVQALLSKDSNIEVIMTRSGDTYPTLTDRTNLANGVNADVFVSIHANAASSAAHGSEVFYLHQNSKELAQIMHNNIQAMVGFYDRGVKTANFHVIRETNMPAVLLEMGFISNPDEEKKLFNDSVQQTMAEAIAVSIKQFLKL</sequence>
<keyword evidence="1" id="KW-0378">Hydrolase</keyword>
<evidence type="ECO:0000256" key="1">
    <source>
        <dbReference type="ARBA" id="ARBA00022801"/>
    </source>
</evidence>
<dbReference type="Gene3D" id="3.30.457.10">
    <property type="entry name" value="Copper amine oxidase-like, N-terminal domain"/>
    <property type="match status" value="1"/>
</dbReference>
<dbReference type="SUPFAM" id="SSF53187">
    <property type="entry name" value="Zn-dependent exopeptidases"/>
    <property type="match status" value="1"/>
</dbReference>
<dbReference type="Proteomes" id="UP000309673">
    <property type="component" value="Unassembled WGS sequence"/>
</dbReference>
<dbReference type="CDD" id="cd02696">
    <property type="entry name" value="MurNAc-LAA"/>
    <property type="match status" value="1"/>
</dbReference>
<dbReference type="SMART" id="SM00646">
    <property type="entry name" value="Ami_3"/>
    <property type="match status" value="1"/>
</dbReference>
<dbReference type="Pfam" id="PF01520">
    <property type="entry name" value="Amidase_3"/>
    <property type="match status" value="1"/>
</dbReference>
<proteinExistence type="predicted"/>
<feature type="domain" description="MurNAc-LAA" evidence="2">
    <location>
        <begin position="345"/>
        <end position="452"/>
    </location>
</feature>
<dbReference type="Pfam" id="PF07833">
    <property type="entry name" value="Cu_amine_oxidN1"/>
    <property type="match status" value="1"/>
</dbReference>
<dbReference type="GO" id="GO:0009253">
    <property type="term" value="P:peptidoglycan catabolic process"/>
    <property type="evidence" value="ECO:0007669"/>
    <property type="project" value="InterPro"/>
</dbReference>
<accession>A0A4U0FDA9</accession>
<dbReference type="SUPFAM" id="SSF55383">
    <property type="entry name" value="Copper amine oxidase, domain N"/>
    <property type="match status" value="1"/>
</dbReference>
<dbReference type="EMBL" id="SUPK01000003">
    <property type="protein sequence ID" value="TJY42906.1"/>
    <property type="molecule type" value="Genomic_DNA"/>
</dbReference>
<dbReference type="InterPro" id="IPR050695">
    <property type="entry name" value="N-acetylmuramoyl_amidase_3"/>
</dbReference>
<organism evidence="3 4">
    <name type="scientific">Cohnella pontilimi</name>
    <dbReference type="NCBI Taxonomy" id="2564100"/>
    <lineage>
        <taxon>Bacteria</taxon>
        <taxon>Bacillati</taxon>
        <taxon>Bacillota</taxon>
        <taxon>Bacilli</taxon>
        <taxon>Bacillales</taxon>
        <taxon>Paenibacillaceae</taxon>
        <taxon>Cohnella</taxon>
    </lineage>
</organism>
<dbReference type="Gene3D" id="2.60.40.3500">
    <property type="match status" value="1"/>
</dbReference>
<evidence type="ECO:0000313" key="4">
    <source>
        <dbReference type="Proteomes" id="UP000309673"/>
    </source>
</evidence>
<protein>
    <submittedName>
        <fullName evidence="3">AMIN domain-containing protein</fullName>
    </submittedName>
</protein>
<evidence type="ECO:0000313" key="3">
    <source>
        <dbReference type="EMBL" id="TJY42906.1"/>
    </source>
</evidence>
<reference evidence="3 4" key="1">
    <citation type="submission" date="2019-04" db="EMBL/GenBank/DDBJ databases">
        <title>Cohnella sp. nov., isolated from soil.</title>
        <authorList>
            <person name="Kim W."/>
        </authorList>
    </citation>
    <scope>NUCLEOTIDE SEQUENCE [LARGE SCALE GENOMIC DNA]</scope>
    <source>
        <strain evidence="3 4">CAU 1483</strain>
    </source>
</reference>
<dbReference type="OrthoDB" id="9806267at2"/>
<dbReference type="PANTHER" id="PTHR30404">
    <property type="entry name" value="N-ACETYLMURAMOYL-L-ALANINE AMIDASE"/>
    <property type="match status" value="1"/>
</dbReference>
<gene>
    <name evidence="3" type="ORF">E5161_08715</name>
</gene>
<dbReference type="InterPro" id="IPR012854">
    <property type="entry name" value="Cu_amine_oxidase-like_N"/>
</dbReference>
<dbReference type="InterPro" id="IPR002508">
    <property type="entry name" value="MurNAc-LAA_cat"/>
</dbReference>
<comment type="caution">
    <text evidence="3">The sequence shown here is derived from an EMBL/GenBank/DDBJ whole genome shotgun (WGS) entry which is preliminary data.</text>
</comment>
<dbReference type="RefSeq" id="WP_136777325.1">
    <property type="nucleotide sequence ID" value="NZ_SUPK01000003.1"/>
</dbReference>
<dbReference type="InterPro" id="IPR036582">
    <property type="entry name" value="Mao_N_sf"/>
</dbReference>
<name>A0A4U0FDA9_9BACL</name>
<dbReference type="InterPro" id="IPR021731">
    <property type="entry name" value="AMIN_dom"/>
</dbReference>
<dbReference type="Gene3D" id="3.40.630.40">
    <property type="entry name" value="Zn-dependent exopeptidases"/>
    <property type="match status" value="1"/>
</dbReference>
<dbReference type="AlphaFoldDB" id="A0A4U0FDA9"/>
<dbReference type="PANTHER" id="PTHR30404:SF0">
    <property type="entry name" value="N-ACETYLMURAMOYL-L-ALANINE AMIDASE AMIC"/>
    <property type="match status" value="1"/>
</dbReference>